<protein>
    <recommendedName>
        <fullName evidence="3">CN hydrolase domain-containing protein</fullName>
    </recommendedName>
</protein>
<keyword evidence="5" id="KW-1185">Reference proteome</keyword>
<dbReference type="InterPro" id="IPR003010">
    <property type="entry name" value="C-N_Hydrolase"/>
</dbReference>
<dbReference type="PANTHER" id="PTHR46044">
    <property type="entry name" value="NITRILASE"/>
    <property type="match status" value="1"/>
</dbReference>
<sequence>MASTLIRLGTASPSGCPTATETLAQLSRIARAAADLHVDLLLLPEAYIGGYPRGSGFGCVVGSRTQDGRNEYLRYFRGAVDLGDIVGDGAGGGDAWVRRELDGGASRVSGAKGDGLPRRGDGTREELERIARDTGVFLVVGCIEKAGGSLYCAVVYVCPKRGAIGKRRKVMPTGSERLIWAQGSPATLKAVSTEIRGVRINLAAAICWENYMPLVRQALYAQNINLYLAPTADERDAWLSLMRTVGIEGRCFVVSSNMCIRREGVQSSATSNTAKPVEIAGRSQAHPQPSNTDGSSRDFFSEESLRRRNSCLTEEGFEIALPSPTSPRRSTHRRRESVFDEDGNEIVLCCKATSATGAGQNGVGRSHSVGVGGPLPKQRVQANGHSAAPATSKLSANGAGFVSRGGSSIVSPFGDVLAGPQWEDDEGILYADVDFDDCIRGRLDLDAAGSYSRNDSFRFSVQGLDLDPLPY</sequence>
<feature type="compositionally biased region" description="Polar residues" evidence="2">
    <location>
        <begin position="265"/>
        <end position="274"/>
    </location>
</feature>
<feature type="domain" description="CN hydrolase" evidence="3">
    <location>
        <begin position="8"/>
        <end position="435"/>
    </location>
</feature>
<accession>A0ABR3Y2X9</accession>
<dbReference type="Proteomes" id="UP001586593">
    <property type="component" value="Unassembled WGS sequence"/>
</dbReference>
<evidence type="ECO:0000313" key="4">
    <source>
        <dbReference type="EMBL" id="KAL1882359.1"/>
    </source>
</evidence>
<evidence type="ECO:0000259" key="3">
    <source>
        <dbReference type="PROSITE" id="PS50263"/>
    </source>
</evidence>
<dbReference type="EMBL" id="JAZHXJ010000015">
    <property type="protein sequence ID" value="KAL1882359.1"/>
    <property type="molecule type" value="Genomic_DNA"/>
</dbReference>
<name>A0ABR3Y2X9_9PEZI</name>
<dbReference type="InterPro" id="IPR044149">
    <property type="entry name" value="Nitrilases_CHs"/>
</dbReference>
<feature type="region of interest" description="Disordered" evidence="2">
    <location>
        <begin position="265"/>
        <end position="299"/>
    </location>
</feature>
<organism evidence="4 5">
    <name type="scientific">Phialemonium thermophilum</name>
    <dbReference type="NCBI Taxonomy" id="223376"/>
    <lineage>
        <taxon>Eukaryota</taxon>
        <taxon>Fungi</taxon>
        <taxon>Dikarya</taxon>
        <taxon>Ascomycota</taxon>
        <taxon>Pezizomycotina</taxon>
        <taxon>Sordariomycetes</taxon>
        <taxon>Sordariomycetidae</taxon>
        <taxon>Cephalothecales</taxon>
        <taxon>Cephalothecaceae</taxon>
        <taxon>Phialemonium</taxon>
    </lineage>
</organism>
<dbReference type="PROSITE" id="PS50263">
    <property type="entry name" value="CN_HYDROLASE"/>
    <property type="match status" value="1"/>
</dbReference>
<dbReference type="InterPro" id="IPR036526">
    <property type="entry name" value="C-N_Hydrolase_sf"/>
</dbReference>
<proteinExistence type="inferred from homology"/>
<feature type="region of interest" description="Disordered" evidence="2">
    <location>
        <begin position="316"/>
        <end position="337"/>
    </location>
</feature>
<gene>
    <name evidence="4" type="ORF">VTK73DRAFT_1918</name>
</gene>
<dbReference type="Gene3D" id="3.60.110.10">
    <property type="entry name" value="Carbon-nitrogen hydrolase"/>
    <property type="match status" value="2"/>
</dbReference>
<comment type="similarity">
    <text evidence="1">Belongs to the carbon-nitrogen hydrolase superfamily. Nitrilase family.</text>
</comment>
<dbReference type="Pfam" id="PF00795">
    <property type="entry name" value="CN_hydrolase"/>
    <property type="match status" value="1"/>
</dbReference>
<evidence type="ECO:0000256" key="2">
    <source>
        <dbReference type="SAM" id="MobiDB-lite"/>
    </source>
</evidence>
<feature type="compositionally biased region" description="Polar residues" evidence="2">
    <location>
        <begin position="285"/>
        <end position="294"/>
    </location>
</feature>
<evidence type="ECO:0000313" key="5">
    <source>
        <dbReference type="Proteomes" id="UP001586593"/>
    </source>
</evidence>
<dbReference type="SUPFAM" id="SSF56317">
    <property type="entry name" value="Carbon-nitrogen hydrolase"/>
    <property type="match status" value="2"/>
</dbReference>
<evidence type="ECO:0000256" key="1">
    <source>
        <dbReference type="ARBA" id="ARBA00008129"/>
    </source>
</evidence>
<dbReference type="PANTHER" id="PTHR46044:SF12">
    <property type="entry name" value="HYDROLASE"/>
    <property type="match status" value="1"/>
</dbReference>
<reference evidence="4 5" key="1">
    <citation type="journal article" date="2024" name="Commun. Biol.">
        <title>Comparative genomic analysis of thermophilic fungi reveals convergent evolutionary adaptations and gene losses.</title>
        <authorList>
            <person name="Steindorff A.S."/>
            <person name="Aguilar-Pontes M.V."/>
            <person name="Robinson A.J."/>
            <person name="Andreopoulos B."/>
            <person name="LaButti K."/>
            <person name="Kuo A."/>
            <person name="Mondo S."/>
            <person name="Riley R."/>
            <person name="Otillar R."/>
            <person name="Haridas S."/>
            <person name="Lipzen A."/>
            <person name="Grimwood J."/>
            <person name="Schmutz J."/>
            <person name="Clum A."/>
            <person name="Reid I.D."/>
            <person name="Moisan M.C."/>
            <person name="Butler G."/>
            <person name="Nguyen T.T.M."/>
            <person name="Dewar K."/>
            <person name="Conant G."/>
            <person name="Drula E."/>
            <person name="Henrissat B."/>
            <person name="Hansel C."/>
            <person name="Singer S."/>
            <person name="Hutchinson M.I."/>
            <person name="de Vries R.P."/>
            <person name="Natvig D.O."/>
            <person name="Powell A.J."/>
            <person name="Tsang A."/>
            <person name="Grigoriev I.V."/>
        </authorList>
    </citation>
    <scope>NUCLEOTIDE SEQUENCE [LARGE SCALE GENOMIC DNA]</scope>
    <source>
        <strain evidence="4 5">ATCC 24622</strain>
    </source>
</reference>
<comment type="caution">
    <text evidence="4">The sequence shown here is derived from an EMBL/GenBank/DDBJ whole genome shotgun (WGS) entry which is preliminary data.</text>
</comment>